<protein>
    <submittedName>
        <fullName evidence="2">Uncharacterized protein</fullName>
    </submittedName>
</protein>
<accession>A0A5B1MEV9</accession>
<dbReference type="Proteomes" id="UP000321797">
    <property type="component" value="Unassembled WGS sequence"/>
</dbReference>
<name>A0A5B1MEV9_9MYCO</name>
<evidence type="ECO:0000313" key="2">
    <source>
        <dbReference type="EMBL" id="TXI54853.1"/>
    </source>
</evidence>
<evidence type="ECO:0000313" key="3">
    <source>
        <dbReference type="Proteomes" id="UP000321797"/>
    </source>
</evidence>
<dbReference type="AlphaFoldDB" id="A0A5B1MEV9"/>
<sequence>MAPAVRATVAGVVLATGIGLGAYNPWWMAVFVAVPLIITGLLISPRPTRLSGLTPFRPGALEHYAPAQIEALTRSSLSNDDMAPTLVTATLSPANDTSYRARWMTSMSRRDFQTLIDHPRTALAPETLPPREASRTPDFGDHPGRRAVAYPAITVGTALAVLFGAGQAWHLPIALPSIPVAASHSAASTANLDARRDAMIRTITDKLGPGAADNLLDLRLSEDGSDYATVLNPANGEATSVYINRGRDAYTASTPNSLRRTSTFTAEDVASIDLSTIVDRMAERFRAVGNDDGLDELEIKRSGPGKPIVLNGRFNAPSTFAFDKTIQARPDGTVAELFDPADFAESLRQARQLLQLAGVAPSDPILRSIQIRGVARNTPHLHASHIQNSGGVLIEFRSEQHSGDAVAVPGQLPEIIDRSYGANAPSFRFDEVSLSALESVRAQAMKRGSLEPYESRAVDIEMSDEFSDGLGLAIRVQLAGVDAASGTYSPSGEFLKQGAR</sequence>
<reference evidence="2 3" key="1">
    <citation type="submission" date="2018-09" db="EMBL/GenBank/DDBJ databases">
        <title>Metagenome Assembled Genomes from an Advanced Water Purification Facility.</title>
        <authorList>
            <person name="Stamps B.W."/>
            <person name="Spear J.R."/>
        </authorList>
    </citation>
    <scope>NUCLEOTIDE SEQUENCE [LARGE SCALE GENOMIC DNA]</scope>
    <source>
        <strain evidence="2">Bin_29_2</strain>
    </source>
</reference>
<gene>
    <name evidence="2" type="ORF">E6Q54_13780</name>
</gene>
<evidence type="ECO:0000256" key="1">
    <source>
        <dbReference type="SAM" id="MobiDB-lite"/>
    </source>
</evidence>
<organism evidence="2 3">
    <name type="scientific">Mycolicibacter arupensis</name>
    <dbReference type="NCBI Taxonomy" id="342002"/>
    <lineage>
        <taxon>Bacteria</taxon>
        <taxon>Bacillati</taxon>
        <taxon>Actinomycetota</taxon>
        <taxon>Actinomycetes</taxon>
        <taxon>Mycobacteriales</taxon>
        <taxon>Mycobacteriaceae</taxon>
        <taxon>Mycolicibacter</taxon>
    </lineage>
</organism>
<comment type="caution">
    <text evidence="2">The sequence shown here is derived from an EMBL/GenBank/DDBJ whole genome shotgun (WGS) entry which is preliminary data.</text>
</comment>
<dbReference type="RefSeq" id="WP_149772763.1">
    <property type="nucleotide sequence ID" value="NZ_SSGD01000078.1"/>
</dbReference>
<proteinExistence type="predicted"/>
<feature type="compositionally biased region" description="Basic and acidic residues" evidence="1">
    <location>
        <begin position="132"/>
        <end position="144"/>
    </location>
</feature>
<feature type="region of interest" description="Disordered" evidence="1">
    <location>
        <begin position="125"/>
        <end position="144"/>
    </location>
</feature>
<dbReference type="EMBL" id="SSGD01000078">
    <property type="protein sequence ID" value="TXI54853.1"/>
    <property type="molecule type" value="Genomic_DNA"/>
</dbReference>